<dbReference type="Proteomes" id="UP000501690">
    <property type="component" value="Linkage Group LG1"/>
</dbReference>
<dbReference type="AlphaFoldDB" id="A0A4D6KJJ0"/>
<dbReference type="Gramene" id="Vigun06g208700.1.v1.2">
    <property type="protein sequence ID" value="Vigun06g208700.1.v1.2.CDS.1"/>
    <property type="gene ID" value="Vigun06g208700.v1.2"/>
</dbReference>
<accession>A0A4D6KJJ0</accession>
<dbReference type="EMBL" id="CP039345">
    <property type="protein sequence ID" value="QCD76680.1"/>
    <property type="molecule type" value="Genomic_DNA"/>
</dbReference>
<proteinExistence type="predicted"/>
<name>A0A4D6KJJ0_VIGUN</name>
<protein>
    <recommendedName>
        <fullName evidence="3">Wound-responsive family protein</fullName>
    </recommendedName>
</protein>
<gene>
    <name evidence="1" type="ORF">DEO72_LG1g301</name>
</gene>
<sequence>MSLRYMSRVIYQGGMRVFQGMKEQASKCDSTIKSLRDSKKACFFSTSSSSPSFKTPNNDKLKQAEDSLRTVMYLSCWGPN</sequence>
<evidence type="ECO:0000313" key="2">
    <source>
        <dbReference type="Proteomes" id="UP000501690"/>
    </source>
</evidence>
<dbReference type="Pfam" id="PF12609">
    <property type="entry name" value="DUF3774"/>
    <property type="match status" value="1"/>
</dbReference>
<organism evidence="1 2">
    <name type="scientific">Vigna unguiculata</name>
    <name type="common">Cowpea</name>
    <dbReference type="NCBI Taxonomy" id="3917"/>
    <lineage>
        <taxon>Eukaryota</taxon>
        <taxon>Viridiplantae</taxon>
        <taxon>Streptophyta</taxon>
        <taxon>Embryophyta</taxon>
        <taxon>Tracheophyta</taxon>
        <taxon>Spermatophyta</taxon>
        <taxon>Magnoliopsida</taxon>
        <taxon>eudicotyledons</taxon>
        <taxon>Gunneridae</taxon>
        <taxon>Pentapetalae</taxon>
        <taxon>rosids</taxon>
        <taxon>fabids</taxon>
        <taxon>Fabales</taxon>
        <taxon>Fabaceae</taxon>
        <taxon>Papilionoideae</taxon>
        <taxon>50 kb inversion clade</taxon>
        <taxon>NPAAA clade</taxon>
        <taxon>indigoferoid/millettioid clade</taxon>
        <taxon>Phaseoleae</taxon>
        <taxon>Vigna</taxon>
    </lineage>
</organism>
<evidence type="ECO:0008006" key="3">
    <source>
        <dbReference type="Google" id="ProtNLM"/>
    </source>
</evidence>
<reference evidence="1 2" key="1">
    <citation type="submission" date="2019-04" db="EMBL/GenBank/DDBJ databases">
        <title>An improved genome assembly and genetic linkage map for asparagus bean, Vigna unguiculata ssp. sesquipedialis.</title>
        <authorList>
            <person name="Xia Q."/>
            <person name="Zhang R."/>
            <person name="Dong Y."/>
        </authorList>
    </citation>
    <scope>NUCLEOTIDE SEQUENCE [LARGE SCALE GENOMIC DNA]</scope>
    <source>
        <tissue evidence="1">Leaf</tissue>
    </source>
</reference>
<evidence type="ECO:0000313" key="1">
    <source>
        <dbReference type="EMBL" id="QCD76680.1"/>
    </source>
</evidence>
<dbReference type="PANTHER" id="PTHR33090">
    <property type="entry name" value="DUF3774 DOMAIN PROTEIN-RELATED"/>
    <property type="match status" value="1"/>
</dbReference>
<keyword evidence="2" id="KW-1185">Reference proteome</keyword>
<dbReference type="InterPro" id="IPR022251">
    <property type="entry name" value="DUF3774_wound-induced"/>
</dbReference>
<dbReference type="OrthoDB" id="776176at2759"/>